<dbReference type="Gene3D" id="1.20.1250.20">
    <property type="entry name" value="MFS general substrate transporter like domains"/>
    <property type="match status" value="2"/>
</dbReference>
<dbReference type="Proteomes" id="UP000034036">
    <property type="component" value="Unassembled WGS sequence"/>
</dbReference>
<feature type="transmembrane region" description="Helical" evidence="6">
    <location>
        <begin position="136"/>
        <end position="159"/>
    </location>
</feature>
<dbReference type="PROSITE" id="PS50850">
    <property type="entry name" value="MFS"/>
    <property type="match status" value="1"/>
</dbReference>
<dbReference type="PANTHER" id="PTHR23519">
    <property type="entry name" value="AUTOPHAGY-RELATED PROTEIN 22"/>
    <property type="match status" value="1"/>
</dbReference>
<feature type="transmembrane region" description="Helical" evidence="6">
    <location>
        <begin position="373"/>
        <end position="392"/>
    </location>
</feature>
<feature type="transmembrane region" description="Helical" evidence="6">
    <location>
        <begin position="341"/>
        <end position="367"/>
    </location>
</feature>
<dbReference type="EMBL" id="LCDF01000008">
    <property type="protein sequence ID" value="KKS48502.1"/>
    <property type="molecule type" value="Genomic_DNA"/>
</dbReference>
<dbReference type="GO" id="GO:0012505">
    <property type="term" value="C:endomembrane system"/>
    <property type="evidence" value="ECO:0007669"/>
    <property type="project" value="UniProtKB-SubCell"/>
</dbReference>
<dbReference type="InterPro" id="IPR050495">
    <property type="entry name" value="ATG22/LtaA_families"/>
</dbReference>
<evidence type="ECO:0000313" key="9">
    <source>
        <dbReference type="Proteomes" id="UP000034036"/>
    </source>
</evidence>
<feature type="transmembrane region" description="Helical" evidence="6">
    <location>
        <begin position="41"/>
        <end position="62"/>
    </location>
</feature>
<evidence type="ECO:0000256" key="6">
    <source>
        <dbReference type="SAM" id="Phobius"/>
    </source>
</evidence>
<dbReference type="Pfam" id="PF11700">
    <property type="entry name" value="ATG22"/>
    <property type="match status" value="1"/>
</dbReference>
<name>A0A0G0ZIC2_9BACT</name>
<feature type="transmembrane region" description="Helical" evidence="6">
    <location>
        <begin position="311"/>
        <end position="329"/>
    </location>
</feature>
<accession>A0A0G0ZIC2</accession>
<evidence type="ECO:0000256" key="2">
    <source>
        <dbReference type="ARBA" id="ARBA00022448"/>
    </source>
</evidence>
<dbReference type="InterPro" id="IPR024671">
    <property type="entry name" value="Atg22-like"/>
</dbReference>
<keyword evidence="2" id="KW-0813">Transport</keyword>
<evidence type="ECO:0000256" key="3">
    <source>
        <dbReference type="ARBA" id="ARBA00022692"/>
    </source>
</evidence>
<keyword evidence="4 6" id="KW-1133">Transmembrane helix</keyword>
<organism evidence="8 9">
    <name type="scientific">Candidatus Giovannonibacteria bacterium GW2011_GWF2_42_19</name>
    <dbReference type="NCBI Taxonomy" id="1618659"/>
    <lineage>
        <taxon>Bacteria</taxon>
        <taxon>Candidatus Giovannoniibacteriota</taxon>
    </lineage>
</organism>
<comment type="subcellular location">
    <subcellularLocation>
        <location evidence="1">Endomembrane system</location>
        <topology evidence="1">Multi-pass membrane protein</topology>
    </subcellularLocation>
</comment>
<keyword evidence="3 6" id="KW-0812">Transmembrane</keyword>
<dbReference type="InterPro" id="IPR036259">
    <property type="entry name" value="MFS_trans_sf"/>
</dbReference>
<evidence type="ECO:0000256" key="4">
    <source>
        <dbReference type="ARBA" id="ARBA00022989"/>
    </source>
</evidence>
<dbReference type="SUPFAM" id="SSF103473">
    <property type="entry name" value="MFS general substrate transporter"/>
    <property type="match status" value="1"/>
</dbReference>
<feature type="transmembrane region" description="Helical" evidence="6">
    <location>
        <begin position="74"/>
        <end position="95"/>
    </location>
</feature>
<reference evidence="8 9" key="1">
    <citation type="journal article" date="2015" name="Nature">
        <title>rRNA introns, odd ribosomes, and small enigmatic genomes across a large radiation of phyla.</title>
        <authorList>
            <person name="Brown C.T."/>
            <person name="Hug L.A."/>
            <person name="Thomas B.C."/>
            <person name="Sharon I."/>
            <person name="Castelle C.J."/>
            <person name="Singh A."/>
            <person name="Wilkins M.J."/>
            <person name="Williams K.H."/>
            <person name="Banfield J.F."/>
        </authorList>
    </citation>
    <scope>NUCLEOTIDE SEQUENCE [LARGE SCALE GENOMIC DNA]</scope>
</reference>
<keyword evidence="5 6" id="KW-0472">Membrane</keyword>
<evidence type="ECO:0000256" key="5">
    <source>
        <dbReference type="ARBA" id="ARBA00023136"/>
    </source>
</evidence>
<feature type="transmembrane region" description="Helical" evidence="6">
    <location>
        <begin position="287"/>
        <end position="305"/>
    </location>
</feature>
<feature type="transmembrane region" description="Helical" evidence="6">
    <location>
        <begin position="211"/>
        <end position="231"/>
    </location>
</feature>
<evidence type="ECO:0000256" key="1">
    <source>
        <dbReference type="ARBA" id="ARBA00004127"/>
    </source>
</evidence>
<feature type="transmembrane region" description="Helical" evidence="6">
    <location>
        <begin position="7"/>
        <end position="29"/>
    </location>
</feature>
<feature type="transmembrane region" description="Helical" evidence="6">
    <location>
        <begin position="165"/>
        <end position="190"/>
    </location>
</feature>
<evidence type="ECO:0000313" key="8">
    <source>
        <dbReference type="EMBL" id="KKS48502.1"/>
    </source>
</evidence>
<comment type="caution">
    <text evidence="8">The sequence shown here is derived from an EMBL/GenBank/DDBJ whole genome shotgun (WGS) entry which is preliminary data.</text>
</comment>
<feature type="domain" description="Major facilitator superfamily (MFS) profile" evidence="7">
    <location>
        <begin position="213"/>
        <end position="403"/>
    </location>
</feature>
<feature type="transmembrane region" description="Helical" evidence="6">
    <location>
        <begin position="101"/>
        <end position="124"/>
    </location>
</feature>
<proteinExistence type="predicted"/>
<sequence length="403" mass="45407">MISKKNIFIWSLYDFANSFVFITFTLYFSKWLVVDRGLSDLWYNATFILGSIGLLIFGPWLGSRADMYNRERRYLTLSTIGCFIFYVFAIISAVLNFNIYFSALFFGLGNFFYQLSFVFYTPLLDNISTSENKGRISGIGFLGNYLGQIVGIATALPLISGQISLGVPFLIAPLIPSTIFFILLSLPLMLKKEIYEKPNNLPNPAMGQVTLMRSVFVIPGVLFFMLSYFLFSDAILTMLNNFTIYTSKLFPVTDTNVSILALFIIISAGLGALLWGFTSDKIGSKKALLYNLAAWIIIIPAVAWITNYTLFFVFGTLAGVFIGGTYAISRQLLIELVPKNMLNYIFGIYTVCERASTILGPAVWVVILGIGGYRWAMFSMVFFQIFAFWFLYKIKSLKTPNLV</sequence>
<protein>
    <submittedName>
        <fullName evidence="8">Major facilitator superfamily</fullName>
    </submittedName>
</protein>
<evidence type="ECO:0000259" key="7">
    <source>
        <dbReference type="PROSITE" id="PS50850"/>
    </source>
</evidence>
<gene>
    <name evidence="8" type="ORF">UV11_C0008G0041</name>
</gene>
<dbReference type="GO" id="GO:0022857">
    <property type="term" value="F:transmembrane transporter activity"/>
    <property type="evidence" value="ECO:0007669"/>
    <property type="project" value="InterPro"/>
</dbReference>
<dbReference type="AlphaFoldDB" id="A0A0G0ZIC2"/>
<dbReference type="InterPro" id="IPR020846">
    <property type="entry name" value="MFS_dom"/>
</dbReference>
<dbReference type="STRING" id="1618659.UV11_C0008G0041"/>
<feature type="transmembrane region" description="Helical" evidence="6">
    <location>
        <begin position="257"/>
        <end position="275"/>
    </location>
</feature>
<dbReference type="PANTHER" id="PTHR23519:SF1">
    <property type="entry name" value="AUTOPHAGY-RELATED PROTEIN 22"/>
    <property type="match status" value="1"/>
</dbReference>